<evidence type="ECO:0000256" key="5">
    <source>
        <dbReference type="ARBA" id="ARBA00022500"/>
    </source>
</evidence>
<keyword evidence="7 10" id="KW-0283">Flagellar rotation</keyword>
<keyword evidence="5 10" id="KW-0145">Chemotaxis</keyword>
<name>A0A4R3I846_9GAMM</name>
<comment type="caution">
    <text evidence="11">The sequence shown here is derived from an EMBL/GenBank/DDBJ whole genome shotgun (WGS) entry which is preliminary data.</text>
</comment>
<keyword evidence="11" id="KW-0282">Flagellum</keyword>
<keyword evidence="10" id="KW-0997">Cell inner membrane</keyword>
<dbReference type="RefSeq" id="WP_132700344.1">
    <property type="nucleotide sequence ID" value="NZ_SLZR01000003.1"/>
</dbReference>
<evidence type="ECO:0000256" key="4">
    <source>
        <dbReference type="ARBA" id="ARBA00022475"/>
    </source>
</evidence>
<keyword evidence="4" id="KW-1003">Cell membrane</keyword>
<proteinExistence type="inferred from homology"/>
<dbReference type="PANTHER" id="PTHR35091">
    <property type="entry name" value="FLAGELLAR PROTEIN FLIL"/>
    <property type="match status" value="1"/>
</dbReference>
<evidence type="ECO:0000256" key="6">
    <source>
        <dbReference type="ARBA" id="ARBA00022692"/>
    </source>
</evidence>
<dbReference type="GO" id="GO:0009425">
    <property type="term" value="C:bacterial-type flagellum basal body"/>
    <property type="evidence" value="ECO:0007669"/>
    <property type="project" value="InterPro"/>
</dbReference>
<evidence type="ECO:0000256" key="1">
    <source>
        <dbReference type="ARBA" id="ARBA00002254"/>
    </source>
</evidence>
<evidence type="ECO:0000313" key="11">
    <source>
        <dbReference type="EMBL" id="TCS42422.1"/>
    </source>
</evidence>
<organism evidence="11 12">
    <name type="scientific">Reinekea marinisedimentorum</name>
    <dbReference type="NCBI Taxonomy" id="230495"/>
    <lineage>
        <taxon>Bacteria</taxon>
        <taxon>Pseudomonadati</taxon>
        <taxon>Pseudomonadota</taxon>
        <taxon>Gammaproteobacteria</taxon>
        <taxon>Oceanospirillales</taxon>
        <taxon>Saccharospirillaceae</taxon>
        <taxon>Reinekea</taxon>
    </lineage>
</organism>
<dbReference type="EMBL" id="SLZR01000003">
    <property type="protein sequence ID" value="TCS42422.1"/>
    <property type="molecule type" value="Genomic_DNA"/>
</dbReference>
<evidence type="ECO:0000256" key="7">
    <source>
        <dbReference type="ARBA" id="ARBA00022779"/>
    </source>
</evidence>
<reference evidence="11 12" key="1">
    <citation type="submission" date="2019-03" db="EMBL/GenBank/DDBJ databases">
        <title>Genomic Encyclopedia of Archaeal and Bacterial Type Strains, Phase II (KMG-II): from individual species to whole genera.</title>
        <authorList>
            <person name="Goeker M."/>
        </authorList>
    </citation>
    <scope>NUCLEOTIDE SEQUENCE [LARGE SCALE GENOMIC DNA]</scope>
    <source>
        <strain evidence="11 12">DSM 15388</strain>
    </source>
</reference>
<evidence type="ECO:0000313" key="12">
    <source>
        <dbReference type="Proteomes" id="UP000295793"/>
    </source>
</evidence>
<keyword evidence="11" id="KW-0969">Cilium</keyword>
<evidence type="ECO:0000256" key="8">
    <source>
        <dbReference type="ARBA" id="ARBA00022989"/>
    </source>
</evidence>
<feature type="transmembrane region" description="Helical" evidence="10">
    <location>
        <begin position="21"/>
        <end position="44"/>
    </location>
</feature>
<evidence type="ECO:0000256" key="9">
    <source>
        <dbReference type="ARBA" id="ARBA00023136"/>
    </source>
</evidence>
<dbReference type="GO" id="GO:0071978">
    <property type="term" value="P:bacterial-type flagellum-dependent swarming motility"/>
    <property type="evidence" value="ECO:0007669"/>
    <property type="project" value="TreeGrafter"/>
</dbReference>
<gene>
    <name evidence="11" type="ORF">BCF53_10383</name>
</gene>
<evidence type="ECO:0000256" key="2">
    <source>
        <dbReference type="ARBA" id="ARBA00004162"/>
    </source>
</evidence>
<dbReference type="GO" id="GO:0006935">
    <property type="term" value="P:chemotaxis"/>
    <property type="evidence" value="ECO:0007669"/>
    <property type="project" value="UniProtKB-KW"/>
</dbReference>
<evidence type="ECO:0000256" key="3">
    <source>
        <dbReference type="ARBA" id="ARBA00008281"/>
    </source>
</evidence>
<keyword evidence="9 10" id="KW-0472">Membrane</keyword>
<evidence type="ECO:0000256" key="10">
    <source>
        <dbReference type="RuleBase" id="RU364125"/>
    </source>
</evidence>
<comment type="function">
    <text evidence="1 10">Controls the rotational direction of flagella during chemotaxis.</text>
</comment>
<comment type="similarity">
    <text evidence="3 10">Belongs to the FliL family.</text>
</comment>
<keyword evidence="6 10" id="KW-0812">Transmembrane</keyword>
<dbReference type="GO" id="GO:0005886">
    <property type="term" value="C:plasma membrane"/>
    <property type="evidence" value="ECO:0007669"/>
    <property type="project" value="UniProtKB-SubCell"/>
</dbReference>
<keyword evidence="8 10" id="KW-1133">Transmembrane helix</keyword>
<keyword evidence="12" id="KW-1185">Reference proteome</keyword>
<dbReference type="OrthoDB" id="5616092at2"/>
<keyword evidence="11" id="KW-0966">Cell projection</keyword>
<sequence>MAEEDVPEAEEGKKKGGKLKLIILIVVGVLLIAALSIFGTWFMLKDKLAGPDDMSIDEMAMSDPSLSAEQGEALYFAMDPAFIINYTNGGKSRFLQVELTLLTRDPEALAVIEQHNPLIRNNLLDVFSMQDISMLATAEGKQKLAEELAAAVQAILDVELGRPGVESVLYRSFIIQ</sequence>
<dbReference type="AlphaFoldDB" id="A0A4R3I846"/>
<dbReference type="InterPro" id="IPR005503">
    <property type="entry name" value="FliL"/>
</dbReference>
<dbReference type="Pfam" id="PF03748">
    <property type="entry name" value="FliL"/>
    <property type="match status" value="1"/>
</dbReference>
<dbReference type="PANTHER" id="PTHR35091:SF2">
    <property type="entry name" value="FLAGELLAR PROTEIN FLIL"/>
    <property type="match status" value="1"/>
</dbReference>
<accession>A0A4R3I846</accession>
<comment type="subcellular location">
    <subcellularLocation>
        <location evidence="10">Cell inner membrane</location>
    </subcellularLocation>
    <subcellularLocation>
        <location evidence="2">Cell membrane</location>
        <topology evidence="2">Single-pass membrane protein</topology>
    </subcellularLocation>
</comment>
<dbReference type="Proteomes" id="UP000295793">
    <property type="component" value="Unassembled WGS sequence"/>
</dbReference>
<protein>
    <recommendedName>
        <fullName evidence="10">Flagellar protein FliL</fullName>
    </recommendedName>
</protein>